<evidence type="ECO:0000256" key="16">
    <source>
        <dbReference type="RuleBase" id="RU003431"/>
    </source>
</evidence>
<reference evidence="22" key="1">
    <citation type="submission" date="2025-08" db="UniProtKB">
        <authorList>
            <consortium name="RefSeq"/>
        </authorList>
    </citation>
    <scope>IDENTIFICATION</scope>
</reference>
<keyword evidence="6 18" id="KW-0732">Signal</keyword>
<dbReference type="Proteomes" id="UP001165740">
    <property type="component" value="Chromosome 18"/>
</dbReference>
<dbReference type="FunFam" id="3.30.70.1230:FF:000004">
    <property type="entry name" value="Guanylate cyclase"/>
    <property type="match status" value="1"/>
</dbReference>
<feature type="domain" description="Guanylate cyclase" evidence="20">
    <location>
        <begin position="1479"/>
        <end position="1609"/>
    </location>
</feature>
<evidence type="ECO:0000256" key="7">
    <source>
        <dbReference type="ARBA" id="ARBA00022741"/>
    </source>
</evidence>
<keyword evidence="21" id="KW-1185">Reference proteome</keyword>
<evidence type="ECO:0000259" key="20">
    <source>
        <dbReference type="PROSITE" id="PS50125"/>
    </source>
</evidence>
<keyword evidence="4" id="KW-1003">Cell membrane</keyword>
<dbReference type="GO" id="GO:0007168">
    <property type="term" value="P:receptor guanylyl cyclase signaling pathway"/>
    <property type="evidence" value="ECO:0007669"/>
    <property type="project" value="TreeGrafter"/>
</dbReference>
<evidence type="ECO:0000256" key="5">
    <source>
        <dbReference type="ARBA" id="ARBA00022692"/>
    </source>
</evidence>
<dbReference type="RefSeq" id="XP_055873394.1">
    <property type="nucleotide sequence ID" value="XM_056017419.1"/>
</dbReference>
<dbReference type="CDD" id="cd06373">
    <property type="entry name" value="PBP1_NPR-like"/>
    <property type="match status" value="1"/>
</dbReference>
<keyword evidence="12" id="KW-0325">Glycoprotein</keyword>
<feature type="transmembrane region" description="Helical" evidence="17">
    <location>
        <begin position="1059"/>
        <end position="1081"/>
    </location>
</feature>
<dbReference type="InterPro" id="IPR028082">
    <property type="entry name" value="Peripla_BP_I"/>
</dbReference>
<evidence type="ECO:0000256" key="9">
    <source>
        <dbReference type="ARBA" id="ARBA00023134"/>
    </source>
</evidence>
<dbReference type="CDD" id="cd07302">
    <property type="entry name" value="CHD"/>
    <property type="match status" value="1"/>
</dbReference>
<dbReference type="GO" id="GO:0004383">
    <property type="term" value="F:guanylate cyclase activity"/>
    <property type="evidence" value="ECO:0007669"/>
    <property type="project" value="UniProtKB-EC"/>
</dbReference>
<dbReference type="GO" id="GO:0035556">
    <property type="term" value="P:intracellular signal transduction"/>
    <property type="evidence" value="ECO:0007669"/>
    <property type="project" value="InterPro"/>
</dbReference>
<keyword evidence="14 16" id="KW-0141">cGMP biosynthesis</keyword>
<dbReference type="Pfam" id="PF01094">
    <property type="entry name" value="ANF_receptor"/>
    <property type="match status" value="1"/>
</dbReference>
<evidence type="ECO:0000256" key="3">
    <source>
        <dbReference type="ARBA" id="ARBA00012202"/>
    </source>
</evidence>
<dbReference type="InterPro" id="IPR001170">
    <property type="entry name" value="ANPR/GUC"/>
</dbReference>
<proteinExistence type="inferred from homology"/>
<evidence type="ECO:0000256" key="11">
    <source>
        <dbReference type="ARBA" id="ARBA00023170"/>
    </source>
</evidence>
<evidence type="ECO:0000256" key="6">
    <source>
        <dbReference type="ARBA" id="ARBA00022729"/>
    </source>
</evidence>
<dbReference type="PROSITE" id="PS50125">
    <property type="entry name" value="GUANYLATE_CYCLASE_2"/>
    <property type="match status" value="1"/>
</dbReference>
<dbReference type="GO" id="GO:0001653">
    <property type="term" value="F:peptide receptor activity"/>
    <property type="evidence" value="ECO:0007669"/>
    <property type="project" value="TreeGrafter"/>
</dbReference>
<dbReference type="SMART" id="SM00044">
    <property type="entry name" value="CYCc"/>
    <property type="match status" value="1"/>
</dbReference>
<evidence type="ECO:0000313" key="21">
    <source>
        <dbReference type="Proteomes" id="UP001165740"/>
    </source>
</evidence>
<gene>
    <name evidence="22" type="primary">LOC106061632</name>
</gene>
<feature type="signal peptide" evidence="18">
    <location>
        <begin position="1"/>
        <end position="19"/>
    </location>
</feature>
<dbReference type="SUPFAM" id="SSF55073">
    <property type="entry name" value="Nucleotide cyclase"/>
    <property type="match status" value="1"/>
</dbReference>
<evidence type="ECO:0000256" key="8">
    <source>
        <dbReference type="ARBA" id="ARBA00022989"/>
    </source>
</evidence>
<evidence type="ECO:0000313" key="22">
    <source>
        <dbReference type="RefSeq" id="XP_055873394.1"/>
    </source>
</evidence>
<dbReference type="PRINTS" id="PR00255">
    <property type="entry name" value="NATPEPTIDER"/>
</dbReference>
<dbReference type="Gene3D" id="3.30.70.1230">
    <property type="entry name" value="Nucleotide cyclase"/>
    <property type="match status" value="1"/>
</dbReference>
<evidence type="ECO:0000256" key="1">
    <source>
        <dbReference type="ARBA" id="ARBA00001436"/>
    </source>
</evidence>
<keyword evidence="11" id="KW-0675">Receptor</keyword>
<evidence type="ECO:0000256" key="17">
    <source>
        <dbReference type="SAM" id="Phobius"/>
    </source>
</evidence>
<evidence type="ECO:0000256" key="2">
    <source>
        <dbReference type="ARBA" id="ARBA00004251"/>
    </source>
</evidence>
<name>A0A9W2ZEP5_BIOGL</name>
<evidence type="ECO:0000259" key="19">
    <source>
        <dbReference type="PROSITE" id="PS50011"/>
    </source>
</evidence>
<keyword evidence="13 15" id="KW-0456">Lyase</keyword>
<sequence>MFASSSLVLLNYTFLLLSAVLINVHEKCMCVTSNQVFTNEISTKALDVIHLIAAARVSEINIKKTITSNTSVLSLAMEYNNPGIDHVSVQFKVRSRNNKHTLNLVACLRTTYQSVWKNALGHHLLHKPDTFAKHYVSQSNGLQMRWKRKMCPRNKWREKRKLSRRLNERNVTIERPVRYSCLFHRRPERENSLMERRGTGYEKYTTNLIIGANEANTRRLQGVNKTQEFTSVENEDNSTLGSNGVRETDESSLPLNFTSGWIVTHCLVEKSFVKELKDYITFPMRIASKFLKFYSELDCAKRFTFIDNKWVMCIKDAFLLRKDFSFKYSYHILSNTILLHVRNCRKFLSKLLVHNLRRGCVYDYQSEKLDKQCIQQAQVSRGHLLKVILTLSASTSNRYVEKTFPLVQILQMTSLVLSAQNSLTRNKRPVQKLNRCPCFSPNYVSSKHMAENTFSESNGLKHMKGRTVRKRLFTFEERQQKKNASRNNFSTLDDTRRQQIMHLLRDHIGANHSVVQQIEALLLSKSKSELGPSSNNQSNEHMRYRRSQEPIQRNEHMRYRRSQEPIQRNEHMRYRRSQEPIQRNEHMRYRRSQEPIQRNEHMRYSRSQEPIQSNEHMRYRRSQEPIQVHVIVLLPFTQNRPFNKARVFGAIELAIQKVIFKQMLPLAQLVPVFDDSMCSISDAMNVAIEFYAKKAVDVFIGPVCDYAVAPIARQTKYWNIPILTPGALAVDFGTQKQTWFPLLTRVGIHMKSLFQPILYTLNLHHWRKVKLLYIQNGFSEVLDRFCHLAMDSMTKLLMMETIGVDHKGYQRETPLLNDFLNELGTEWAVVVLCASPNTVREIMIKAHELNFDNGEYVFFNIDLFSSKNASETPWYRADDTEERNIKARRAYESLMTVTLRTPTSAEYRHFSNEVKARASEMFPNFTYGEDEVNSFVGAFHDAVLLYALALNETLAENGSISDGHAITKKMWNRTFAGITGDVSIDSNGDRNADYSLLDLNPQTNKFEVVANYFGNKRIYEPVPNKTIHWAGGRLTPPPDTPTCGFDGSKCPPEEPFPEYGIVIIVLGSILLIVLITVFFIYRHIKLEAELAEMNWRVRWEDILFGAPEKNKKLERQGSRLSLRKGSLPSDCSGDTIAVHLNDAGNRQLFTRTGYYKGAIIAIKPIPRSNITINKPMLLEIKRMKDLQNDHIVRFIGACIDFPNSCILTEYCPKGSLQDVLENEQIKLDWMFRYSIMQDIVRGMAYLQGTEIRSHGYLKSTNCVVDSRFVVKITDFGLHHLRGAIRNNEEDEHSYSYFHNKLWTAPELLRMAYRPPEGTIKADVYSFAIICQEIVYRNGVFYMQNLDLSPQEIYQKVKLGAKPYFRPTLEEYDCPCDELAGVIRRCWAEDPADRPDFQALKSIIRKLNRDGDKGNILDNLLSRMEQYANNLEALVEERTADYLQQKKKAEDLLYNMLPKKVASQLIRGESVTAEWYDSVSIYFSDICGFTAMSAESTPMEVVDLLNDLYTTFDSIIENFDVYKVETIGDAYMVVSGLPDRNGILHAREIARMSLSLLKATLTFRIRHRPKDRLKIRIGIHTGSVCAGVVGLKMPRYCLFGDTVNTASRMESNGLPLKIHVSPQCKDVLDTFGTFELELRGNVEMKGKGSVKTYWLHGEKTSSDSPGVSLNIL</sequence>
<evidence type="ECO:0000256" key="10">
    <source>
        <dbReference type="ARBA" id="ARBA00023136"/>
    </source>
</evidence>
<feature type="chain" id="PRO_5040979721" description="Guanylate cyclase" evidence="18">
    <location>
        <begin position="20"/>
        <end position="1671"/>
    </location>
</feature>
<accession>A0A9W2ZEP5</accession>
<dbReference type="GO" id="GO:0005886">
    <property type="term" value="C:plasma membrane"/>
    <property type="evidence" value="ECO:0007669"/>
    <property type="project" value="UniProtKB-SubCell"/>
</dbReference>
<keyword evidence="5 17" id="KW-0812">Transmembrane</keyword>
<dbReference type="PROSITE" id="PS50011">
    <property type="entry name" value="PROTEIN_KINASE_DOM"/>
    <property type="match status" value="1"/>
</dbReference>
<dbReference type="Gene3D" id="3.40.50.2300">
    <property type="match status" value="3"/>
</dbReference>
<evidence type="ECO:0000256" key="13">
    <source>
        <dbReference type="ARBA" id="ARBA00023239"/>
    </source>
</evidence>
<dbReference type="GO" id="GO:0005524">
    <property type="term" value="F:ATP binding"/>
    <property type="evidence" value="ECO:0007669"/>
    <property type="project" value="InterPro"/>
</dbReference>
<dbReference type="SUPFAM" id="SSF53822">
    <property type="entry name" value="Periplasmic binding protein-like I"/>
    <property type="match status" value="1"/>
</dbReference>
<dbReference type="Pfam" id="PF07714">
    <property type="entry name" value="PK_Tyr_Ser-Thr"/>
    <property type="match status" value="1"/>
</dbReference>
<evidence type="ECO:0000256" key="12">
    <source>
        <dbReference type="ARBA" id="ARBA00023180"/>
    </source>
</evidence>
<dbReference type="GO" id="GO:0004672">
    <property type="term" value="F:protein kinase activity"/>
    <property type="evidence" value="ECO:0007669"/>
    <property type="project" value="InterPro"/>
</dbReference>
<comment type="catalytic activity">
    <reaction evidence="1 16">
        <text>GTP = 3',5'-cyclic GMP + diphosphate</text>
        <dbReference type="Rhea" id="RHEA:13665"/>
        <dbReference type="ChEBI" id="CHEBI:33019"/>
        <dbReference type="ChEBI" id="CHEBI:37565"/>
        <dbReference type="ChEBI" id="CHEBI:57746"/>
        <dbReference type="EC" id="4.6.1.2"/>
    </reaction>
</comment>
<dbReference type="InterPro" id="IPR018297">
    <property type="entry name" value="A/G_cyclase_CS"/>
</dbReference>
<dbReference type="InterPro" id="IPR029787">
    <property type="entry name" value="Nucleotide_cyclase"/>
</dbReference>
<feature type="domain" description="Protein kinase" evidence="19">
    <location>
        <begin position="1134"/>
        <end position="1403"/>
    </location>
</feature>
<dbReference type="Pfam" id="PF00211">
    <property type="entry name" value="Guanylate_cyc"/>
    <property type="match status" value="1"/>
</dbReference>
<keyword evidence="10 17" id="KW-0472">Membrane</keyword>
<dbReference type="Gene3D" id="6.10.250.780">
    <property type="match status" value="1"/>
</dbReference>
<dbReference type="PROSITE" id="PS00452">
    <property type="entry name" value="GUANYLATE_CYCLASE_1"/>
    <property type="match status" value="1"/>
</dbReference>
<dbReference type="FunFam" id="3.40.50.2300:FF:000371">
    <property type="entry name" value="Guanylate cyclase"/>
    <property type="match status" value="1"/>
</dbReference>
<dbReference type="GO" id="GO:0005525">
    <property type="term" value="F:GTP binding"/>
    <property type="evidence" value="ECO:0007669"/>
    <property type="project" value="UniProtKB-KW"/>
</dbReference>
<dbReference type="InterPro" id="IPR011009">
    <property type="entry name" value="Kinase-like_dom_sf"/>
</dbReference>
<keyword evidence="7" id="KW-0547">Nucleotide-binding</keyword>
<protein>
    <recommendedName>
        <fullName evidence="3 16">Guanylate cyclase</fullName>
        <ecNumber evidence="3 16">4.6.1.2</ecNumber>
    </recommendedName>
</protein>
<dbReference type="InterPro" id="IPR001828">
    <property type="entry name" value="ANF_lig-bd_rcpt"/>
</dbReference>
<dbReference type="InterPro" id="IPR001245">
    <property type="entry name" value="Ser-Thr/Tyr_kinase_cat_dom"/>
</dbReference>
<comment type="subcellular location">
    <subcellularLocation>
        <location evidence="2">Cell membrane</location>
        <topology evidence="2">Single-pass type I membrane protein</topology>
    </subcellularLocation>
</comment>
<keyword evidence="9" id="KW-0342">GTP-binding</keyword>
<dbReference type="FunFam" id="1.10.510.10:FF:000420">
    <property type="entry name" value="Guanylate cyclase"/>
    <property type="match status" value="1"/>
</dbReference>
<evidence type="ECO:0000256" key="4">
    <source>
        <dbReference type="ARBA" id="ARBA00022475"/>
    </source>
</evidence>
<dbReference type="EC" id="4.6.1.2" evidence="3 16"/>
<dbReference type="InterPro" id="IPR001054">
    <property type="entry name" value="A/G_cyclase"/>
</dbReference>
<dbReference type="GO" id="GO:0004016">
    <property type="term" value="F:adenylate cyclase activity"/>
    <property type="evidence" value="ECO:0007669"/>
    <property type="project" value="TreeGrafter"/>
</dbReference>
<comment type="similarity">
    <text evidence="15">Belongs to the adenylyl cyclase class-4/guanylyl cyclase family.</text>
</comment>
<evidence type="ECO:0000256" key="15">
    <source>
        <dbReference type="RuleBase" id="RU000405"/>
    </source>
</evidence>
<dbReference type="SUPFAM" id="SSF56112">
    <property type="entry name" value="Protein kinase-like (PK-like)"/>
    <property type="match status" value="1"/>
</dbReference>
<evidence type="ECO:0000256" key="18">
    <source>
        <dbReference type="SAM" id="SignalP"/>
    </source>
</evidence>
<dbReference type="Gene3D" id="1.10.510.10">
    <property type="entry name" value="Transferase(Phosphotransferase) domain 1"/>
    <property type="match status" value="1"/>
</dbReference>
<organism evidence="21 22">
    <name type="scientific">Biomphalaria glabrata</name>
    <name type="common">Bloodfluke planorb</name>
    <name type="synonym">Freshwater snail</name>
    <dbReference type="NCBI Taxonomy" id="6526"/>
    <lineage>
        <taxon>Eukaryota</taxon>
        <taxon>Metazoa</taxon>
        <taxon>Spiralia</taxon>
        <taxon>Lophotrochozoa</taxon>
        <taxon>Mollusca</taxon>
        <taxon>Gastropoda</taxon>
        <taxon>Heterobranchia</taxon>
        <taxon>Euthyneura</taxon>
        <taxon>Panpulmonata</taxon>
        <taxon>Hygrophila</taxon>
        <taxon>Lymnaeoidea</taxon>
        <taxon>Planorbidae</taxon>
        <taxon>Biomphalaria</taxon>
    </lineage>
</organism>
<dbReference type="InterPro" id="IPR000719">
    <property type="entry name" value="Prot_kinase_dom"/>
</dbReference>
<evidence type="ECO:0000256" key="14">
    <source>
        <dbReference type="ARBA" id="ARBA00023293"/>
    </source>
</evidence>
<keyword evidence="8 17" id="KW-1133">Transmembrane helix</keyword>
<dbReference type="GeneID" id="106061632"/>
<dbReference type="PANTHER" id="PTHR11920">
    <property type="entry name" value="GUANYLYL CYCLASE"/>
    <property type="match status" value="1"/>
</dbReference>
<dbReference type="OrthoDB" id="1890790at2759"/>
<dbReference type="PANTHER" id="PTHR11920:SF494">
    <property type="entry name" value="ATRIAL NATRIURETIC PEPTIDE RECEPTOR 2"/>
    <property type="match status" value="1"/>
</dbReference>
<dbReference type="InterPro" id="IPR050401">
    <property type="entry name" value="Cyclic_nucleotide_synthase"/>
</dbReference>
<dbReference type="CDD" id="cd14042">
    <property type="entry name" value="PK_GC-A_B"/>
    <property type="match status" value="1"/>
</dbReference>